<evidence type="ECO:0000313" key="1">
    <source>
        <dbReference type="EMBL" id="MBP0457385.1"/>
    </source>
</evidence>
<evidence type="ECO:0000313" key="2">
    <source>
        <dbReference type="Proteomes" id="UP000670475"/>
    </source>
</evidence>
<reference evidence="1" key="1">
    <citation type="submission" date="2021-03" db="EMBL/GenBank/DDBJ databases">
        <title>Whole genome sequence of Streptomyces bomunensis MMS17-BM035.</title>
        <authorList>
            <person name="Lee J.H."/>
        </authorList>
    </citation>
    <scope>NUCLEOTIDE SEQUENCE</scope>
    <source>
        <strain evidence="1">MMS17-BM035</strain>
    </source>
</reference>
<proteinExistence type="predicted"/>
<dbReference type="Proteomes" id="UP000670475">
    <property type="component" value="Unassembled WGS sequence"/>
</dbReference>
<sequence>MPHAGGVGPAMGTIQALAGNRAASAVVQRLEEDGKAAAGKAKKSRSGLNIREKIADALERANKQFDRLDTFVLRGMNPIDAGLATQAAKTSDAPLGDNVHEASGGAAGEMAATDGLTAVNGVLDARKAYKESKENPSGPASHAARKKYPSKALDAIQSMTTFVSDNLSVAKNLLHSDAVAAATTAEAGGGVLSTVAGAKSVRATRRAGVTTRKYRAIKKVDVGTPVGDEELAELREAELAGHRALGEAYLVLERSYDEGEGTFAQRLDTALDQVGDALKGIDKAAGGLKLAEDTNALNTSKNYVLGKQRNKVLKLGVGALGDGVRSAAAGVTIAAAATGTLASNPVGWALAATAAGLLLSVTAYKTGRAGMKRYEGARHPERWAPSVEEGGEAPAEPASQQEALKEALKFWKKAKHGERQAMARTLYGLAAGPDVPAGKGTSPKLRASARELLVVLKAGPQKMRMATDEWEKSLNDPEQTEKWLKEIENQLSSG</sequence>
<protein>
    <submittedName>
        <fullName evidence="1">Uncharacterized protein</fullName>
    </submittedName>
</protein>
<keyword evidence="2" id="KW-1185">Reference proteome</keyword>
<dbReference type="AlphaFoldDB" id="A0A940MCB5"/>
<organism evidence="1 2">
    <name type="scientific">Streptomyces montanisoli</name>
    <dbReference type="NCBI Taxonomy" id="2798581"/>
    <lineage>
        <taxon>Bacteria</taxon>
        <taxon>Bacillati</taxon>
        <taxon>Actinomycetota</taxon>
        <taxon>Actinomycetes</taxon>
        <taxon>Kitasatosporales</taxon>
        <taxon>Streptomycetaceae</taxon>
        <taxon>Streptomyces</taxon>
    </lineage>
</organism>
<dbReference type="RefSeq" id="WP_209339151.1">
    <property type="nucleotide sequence ID" value="NZ_JAGIQL010000020.1"/>
</dbReference>
<accession>A0A940MCB5</accession>
<dbReference type="EMBL" id="JAGIQL010000020">
    <property type="protein sequence ID" value="MBP0457385.1"/>
    <property type="molecule type" value="Genomic_DNA"/>
</dbReference>
<gene>
    <name evidence="1" type="ORF">JFN87_07710</name>
</gene>
<name>A0A940MCB5_9ACTN</name>
<comment type="caution">
    <text evidence="1">The sequence shown here is derived from an EMBL/GenBank/DDBJ whole genome shotgun (WGS) entry which is preliminary data.</text>
</comment>